<feature type="coiled-coil region" evidence="1">
    <location>
        <begin position="245"/>
        <end position="304"/>
    </location>
</feature>
<dbReference type="Gene3D" id="2.60.60.30">
    <property type="entry name" value="sav2460 like domains"/>
    <property type="match status" value="2"/>
</dbReference>
<name>A0A0V0QFU2_PSEPJ</name>
<evidence type="ECO:0000256" key="1">
    <source>
        <dbReference type="SAM" id="Coils"/>
    </source>
</evidence>
<keyword evidence="1" id="KW-0175">Coiled coil</keyword>
<organism evidence="3 4">
    <name type="scientific">Pseudocohnilembus persalinus</name>
    <name type="common">Ciliate</name>
    <dbReference type="NCBI Taxonomy" id="266149"/>
    <lineage>
        <taxon>Eukaryota</taxon>
        <taxon>Sar</taxon>
        <taxon>Alveolata</taxon>
        <taxon>Ciliophora</taxon>
        <taxon>Intramacronucleata</taxon>
        <taxon>Oligohymenophorea</taxon>
        <taxon>Scuticociliatia</taxon>
        <taxon>Philasterida</taxon>
        <taxon>Pseudocohnilembidae</taxon>
        <taxon>Pseudocohnilembus</taxon>
    </lineage>
</organism>
<evidence type="ECO:0000313" key="4">
    <source>
        <dbReference type="Proteomes" id="UP000054937"/>
    </source>
</evidence>
<evidence type="ECO:0000313" key="3">
    <source>
        <dbReference type="EMBL" id="KRX01065.1"/>
    </source>
</evidence>
<protein>
    <recommendedName>
        <fullName evidence="2">TerD domain-containing protein</fullName>
    </recommendedName>
</protein>
<dbReference type="Pfam" id="PF02342">
    <property type="entry name" value="TerD"/>
    <property type="match status" value="1"/>
</dbReference>
<proteinExistence type="predicted"/>
<comment type="caution">
    <text evidence="3">The sequence shown here is derived from an EMBL/GenBank/DDBJ whole genome shotgun (WGS) entry which is preliminary data.</text>
</comment>
<dbReference type="InParanoid" id="A0A0V0QFU2"/>
<dbReference type="PANTHER" id="PTHR32097:SF17">
    <property type="entry name" value="CAMP-BINDING PROTEIN 1-RELATED"/>
    <property type="match status" value="1"/>
</dbReference>
<dbReference type="EMBL" id="LDAU01000179">
    <property type="protein sequence ID" value="KRX01065.1"/>
    <property type="molecule type" value="Genomic_DNA"/>
</dbReference>
<dbReference type="InterPro" id="IPR051324">
    <property type="entry name" value="Stress/Tellurium_Resist"/>
</dbReference>
<feature type="domain" description="TerD" evidence="2">
    <location>
        <begin position="680"/>
        <end position="823"/>
    </location>
</feature>
<dbReference type="InterPro" id="IPR003325">
    <property type="entry name" value="TerD"/>
</dbReference>
<dbReference type="OrthoDB" id="443958at2759"/>
<keyword evidence="4" id="KW-1185">Reference proteome</keyword>
<reference evidence="3 4" key="1">
    <citation type="journal article" date="2015" name="Sci. Rep.">
        <title>Genome of the facultative scuticociliatosis pathogen Pseudocohnilembus persalinus provides insight into its virulence through horizontal gene transfer.</title>
        <authorList>
            <person name="Xiong J."/>
            <person name="Wang G."/>
            <person name="Cheng J."/>
            <person name="Tian M."/>
            <person name="Pan X."/>
            <person name="Warren A."/>
            <person name="Jiang C."/>
            <person name="Yuan D."/>
            <person name="Miao W."/>
        </authorList>
    </citation>
    <scope>NUCLEOTIDE SEQUENCE [LARGE SCALE GENOMIC DNA]</scope>
    <source>
        <strain evidence="3">36N120E</strain>
    </source>
</reference>
<sequence length="854" mass="100920">MEKQLEHLKIYYSEKAQPECSNTYEELEEMSDKLMMIMRDQDNIDKLIGEYNAKQDNKFQEVGQKVGDTQQLQLILNNQIEQMTRKCRNKLEEIKKGPQSNDELVAILECNIEINERIKEVGYLLKKKKNEQKVVIEKRQFSKFVMNDDENTIQILPDQKVTGTACQTEAVKTFDAGMQTFIELDEDQQTAQSSVNEFFIYFKFLKTLCAKSGSAEANQAYNYFSVIAEKMEKIRQELQMKDLRLDSIKYRADKLERDVKELTDKNERYKNQYKKLQTDLNDEIMQKDQKLFEINQEYKTLKKEFMYKLDQEKKKNEKELHHQITTLKNDNDDKSHRIAKLTVDSQRKINELEQQVKKLEDDIYQLNQLLEERNLSLDLKNKETQDLEKTYLDRIVQIENEMLKQKYNYHKKDGQKNIDQFQREIVQCSGEIASIQKKYSKLKFQMECWNKLSTHNELLAQSSIQIDRHYQFSQHKQEFDKNAYLVINFKLEGVKNLFNTKCVLLNQMSMVEEVIEASYNESKCKAIYHSGFDKEKIAQNQCYDHFIRVDLSKLPSYIKALGIMGNTEKHLLEFKSGFVQIYENDKPKYHQDFKDFTKSNTVLMLFIYRDQNGNFQTKKCSKFVRIRNLNNTFLSKFLSEQYASAECYGTFDKEQANWEPNSNQTYQLVKDMLFPIPKCAYKNFVVGLGWNSKIDIDSSVLMLDRNYNEYDTVFFGNLKSKDGSVIHRGDSREGNEDSQEDEMINISIQQINQAVHSIFIFISVYTEGKTFEDVSDIYCNFQLNEYPKHFAHYEIEQSYKSSKGTACVLMELFRISNSLWAIRPSNYFLKDIRNAKEAIPVIKEILNHDYTQVL</sequence>
<accession>A0A0V0QFU2</accession>
<dbReference type="Proteomes" id="UP000054937">
    <property type="component" value="Unassembled WGS sequence"/>
</dbReference>
<dbReference type="PANTHER" id="PTHR32097">
    <property type="entry name" value="CAMP-BINDING PROTEIN 1-RELATED"/>
    <property type="match status" value="1"/>
</dbReference>
<feature type="coiled-coil region" evidence="1">
    <location>
        <begin position="342"/>
        <end position="369"/>
    </location>
</feature>
<dbReference type="AlphaFoldDB" id="A0A0V0QFU2"/>
<evidence type="ECO:0000259" key="2">
    <source>
        <dbReference type="Pfam" id="PF02342"/>
    </source>
</evidence>
<gene>
    <name evidence="3" type="ORF">PPERSA_00813</name>
</gene>
<dbReference type="CDD" id="cd06974">
    <property type="entry name" value="TerD_like"/>
    <property type="match status" value="1"/>
</dbReference>